<protein>
    <submittedName>
        <fullName evidence="9">Major facilitator superfamily permease</fullName>
    </submittedName>
</protein>
<dbReference type="Proteomes" id="UP000215374">
    <property type="component" value="Chromosome 1"/>
</dbReference>
<feature type="transmembrane region" description="Helical" evidence="7">
    <location>
        <begin position="298"/>
        <end position="320"/>
    </location>
</feature>
<feature type="transmembrane region" description="Helical" evidence="7">
    <location>
        <begin position="101"/>
        <end position="122"/>
    </location>
</feature>
<sequence>MQSAAQRWVFFAVISSGLLMIGLDNSILYTAMPVLSAQLHATPAQSLWIINAYPLVLSGLLLGTGTLGDKLGHRLMWLVGLVIFGVASLAAAFAPGAWELVAARGLLGFGAAVMMPATLALIRLTFPDEQERNTAIGIWASVAVVGAALGPVVGGALLEHFWWGSVFLINVPVVVIALIATLALAPENVPNPTKRWDVISSVYSLFALSGLTMTIKGLANPDGALWVPLIAIVVAVAAGWLFVRRQRQLDDPLLTFDIFRSRLFSGGVIAAAGGMFVLAGVELMTAQKLQLVSGFTPLHAGTVITAMAVAAIPASVLGGANLHRIGFLPLIAGGFLGATVGTALLIAGDSAEGLALEILALVILGCSAGSVMSVSSIAILGAAPAHRSGMAAGVEEVSYEFGTLLTVAITGSLLPLWFERAFPRGMEALYDATPNPAAATAYTDAYHAVLLVLAAAALVFSAATAFCFRDNPKSGELHAPQK</sequence>
<keyword evidence="5 7" id="KW-1133">Transmembrane helix</keyword>
<evidence type="ECO:0000256" key="6">
    <source>
        <dbReference type="ARBA" id="ARBA00023136"/>
    </source>
</evidence>
<accession>A0A239Y180</accession>
<evidence type="ECO:0000256" key="4">
    <source>
        <dbReference type="ARBA" id="ARBA00022692"/>
    </source>
</evidence>
<name>A0A239Y180_9CORY</name>
<feature type="transmembrane region" description="Helical" evidence="7">
    <location>
        <begin position="134"/>
        <end position="154"/>
    </location>
</feature>
<dbReference type="Gene3D" id="1.20.1720.10">
    <property type="entry name" value="Multidrug resistance protein D"/>
    <property type="match status" value="1"/>
</dbReference>
<dbReference type="EMBL" id="LT906467">
    <property type="protein sequence ID" value="SNV53011.1"/>
    <property type="molecule type" value="Genomic_DNA"/>
</dbReference>
<evidence type="ECO:0000256" key="2">
    <source>
        <dbReference type="ARBA" id="ARBA00022448"/>
    </source>
</evidence>
<keyword evidence="3" id="KW-1003">Cell membrane</keyword>
<keyword evidence="6 7" id="KW-0472">Membrane</keyword>
<dbReference type="PANTHER" id="PTHR42718:SF47">
    <property type="entry name" value="METHYL VIOLOGEN RESISTANCE PROTEIN SMVA"/>
    <property type="match status" value="1"/>
</dbReference>
<feature type="transmembrane region" description="Helical" evidence="7">
    <location>
        <begin position="327"/>
        <end position="346"/>
    </location>
</feature>
<feature type="transmembrane region" description="Helical" evidence="7">
    <location>
        <begin position="196"/>
        <end position="219"/>
    </location>
</feature>
<feature type="transmembrane region" description="Helical" evidence="7">
    <location>
        <begin position="358"/>
        <end position="385"/>
    </location>
</feature>
<organism evidence="9 10">
    <name type="scientific">Corynebacterium imitans</name>
    <dbReference type="NCBI Taxonomy" id="156978"/>
    <lineage>
        <taxon>Bacteria</taxon>
        <taxon>Bacillati</taxon>
        <taxon>Actinomycetota</taxon>
        <taxon>Actinomycetes</taxon>
        <taxon>Mycobacteriales</taxon>
        <taxon>Corynebacteriaceae</taxon>
        <taxon>Corynebacterium</taxon>
    </lineage>
</organism>
<dbReference type="CDD" id="cd17321">
    <property type="entry name" value="MFS_MMR_MDR_like"/>
    <property type="match status" value="1"/>
</dbReference>
<feature type="transmembrane region" description="Helical" evidence="7">
    <location>
        <begin position="7"/>
        <end position="28"/>
    </location>
</feature>
<feature type="domain" description="Major facilitator superfamily (MFS) profile" evidence="8">
    <location>
        <begin position="10"/>
        <end position="472"/>
    </location>
</feature>
<dbReference type="PANTHER" id="PTHR42718">
    <property type="entry name" value="MAJOR FACILITATOR SUPERFAMILY MULTIDRUG TRANSPORTER MFSC"/>
    <property type="match status" value="1"/>
</dbReference>
<dbReference type="Pfam" id="PF07690">
    <property type="entry name" value="MFS_1"/>
    <property type="match status" value="1"/>
</dbReference>
<proteinExistence type="predicted"/>
<evidence type="ECO:0000259" key="8">
    <source>
        <dbReference type="PROSITE" id="PS50850"/>
    </source>
</evidence>
<evidence type="ECO:0000256" key="5">
    <source>
        <dbReference type="ARBA" id="ARBA00022989"/>
    </source>
</evidence>
<feature type="transmembrane region" description="Helical" evidence="7">
    <location>
        <begin position="445"/>
        <end position="468"/>
    </location>
</feature>
<evidence type="ECO:0000256" key="3">
    <source>
        <dbReference type="ARBA" id="ARBA00022475"/>
    </source>
</evidence>
<evidence type="ECO:0000256" key="1">
    <source>
        <dbReference type="ARBA" id="ARBA00004651"/>
    </source>
</evidence>
<comment type="subcellular location">
    <subcellularLocation>
        <location evidence="1">Cell membrane</location>
        <topology evidence="1">Multi-pass membrane protein</topology>
    </subcellularLocation>
</comment>
<evidence type="ECO:0000256" key="7">
    <source>
        <dbReference type="SAM" id="Phobius"/>
    </source>
</evidence>
<feature type="transmembrane region" description="Helical" evidence="7">
    <location>
        <begin position="263"/>
        <end position="286"/>
    </location>
</feature>
<dbReference type="GO" id="GO:0022857">
    <property type="term" value="F:transmembrane transporter activity"/>
    <property type="evidence" value="ECO:0007669"/>
    <property type="project" value="InterPro"/>
</dbReference>
<dbReference type="GO" id="GO:0005886">
    <property type="term" value="C:plasma membrane"/>
    <property type="evidence" value="ECO:0007669"/>
    <property type="project" value="UniProtKB-SubCell"/>
</dbReference>
<dbReference type="RefSeq" id="WP_038587550.1">
    <property type="nucleotide sequence ID" value="NZ_CP009211.1"/>
</dbReference>
<feature type="transmembrane region" description="Helical" evidence="7">
    <location>
        <begin position="48"/>
        <end position="68"/>
    </location>
</feature>
<feature type="transmembrane region" description="Helical" evidence="7">
    <location>
        <begin position="75"/>
        <end position="95"/>
    </location>
</feature>
<feature type="transmembrane region" description="Helical" evidence="7">
    <location>
        <begin position="160"/>
        <end position="184"/>
    </location>
</feature>
<dbReference type="SUPFAM" id="SSF103473">
    <property type="entry name" value="MFS general substrate transporter"/>
    <property type="match status" value="1"/>
</dbReference>
<dbReference type="AlphaFoldDB" id="A0A239Y180"/>
<dbReference type="InterPro" id="IPR011701">
    <property type="entry name" value="MFS"/>
</dbReference>
<feature type="transmembrane region" description="Helical" evidence="7">
    <location>
        <begin position="397"/>
        <end position="418"/>
    </location>
</feature>
<dbReference type="InterPro" id="IPR020846">
    <property type="entry name" value="MFS_dom"/>
</dbReference>
<feature type="transmembrane region" description="Helical" evidence="7">
    <location>
        <begin position="225"/>
        <end position="243"/>
    </location>
</feature>
<evidence type="ECO:0000313" key="10">
    <source>
        <dbReference type="Proteomes" id="UP000215374"/>
    </source>
</evidence>
<keyword evidence="4 7" id="KW-0812">Transmembrane</keyword>
<dbReference type="InterPro" id="IPR036259">
    <property type="entry name" value="MFS_trans_sf"/>
</dbReference>
<dbReference type="Gene3D" id="1.20.1250.20">
    <property type="entry name" value="MFS general substrate transporter like domains"/>
    <property type="match status" value="1"/>
</dbReference>
<dbReference type="PROSITE" id="PS50850">
    <property type="entry name" value="MFS"/>
    <property type="match status" value="1"/>
</dbReference>
<keyword evidence="2" id="KW-0813">Transport</keyword>
<reference evidence="9 10" key="1">
    <citation type="submission" date="2017-06" db="EMBL/GenBank/DDBJ databases">
        <authorList>
            <consortium name="Pathogen Informatics"/>
        </authorList>
    </citation>
    <scope>NUCLEOTIDE SEQUENCE [LARGE SCALE GENOMIC DNA]</scope>
    <source>
        <strain evidence="9 10">NCTC13015</strain>
    </source>
</reference>
<evidence type="ECO:0000313" key="9">
    <source>
        <dbReference type="EMBL" id="SNV53011.1"/>
    </source>
</evidence>
<gene>
    <name evidence="9" type="primary">qacA_1</name>
    <name evidence="9" type="ORF">SAMEA4535761_00122</name>
</gene>